<dbReference type="Pfam" id="PF03097">
    <property type="entry name" value="BRO1"/>
    <property type="match status" value="1"/>
</dbReference>
<gene>
    <name evidence="2" type="ORF">ONB1V03_LOCUS18791</name>
</gene>
<dbReference type="InterPro" id="IPR038499">
    <property type="entry name" value="BRO1_sf"/>
</dbReference>
<dbReference type="OrthoDB" id="6501330at2759"/>
<dbReference type="GO" id="GO:0005768">
    <property type="term" value="C:endosome"/>
    <property type="evidence" value="ECO:0007669"/>
    <property type="project" value="TreeGrafter"/>
</dbReference>
<dbReference type="PANTHER" id="PTHR23030:SF39">
    <property type="entry name" value="PROGRAMMED CELL DEATH 6-INTERACTING PROTEIN"/>
    <property type="match status" value="1"/>
</dbReference>
<feature type="domain" description="BRO1" evidence="1">
    <location>
        <begin position="3"/>
        <end position="158"/>
    </location>
</feature>
<dbReference type="InterPro" id="IPR004328">
    <property type="entry name" value="BRO1_dom"/>
</dbReference>
<dbReference type="PANTHER" id="PTHR23030">
    <property type="entry name" value="PCD6 INTERACTING PROTEIN-RELATED"/>
    <property type="match status" value="1"/>
</dbReference>
<sequence>MASLIAIPLKRSYDVDLVKPFKEVMASHSSNADELNQLKDNMVSLNKMRANCISKSLDVRSEASLELLQKYYDQLVALESKCPNIEVSFRWNDAFGKSGSFFYTSNTITISSIAYEKVCILFNIAALQSHLGTTHVSEGLNNDSALKLSAKYFSSAAG</sequence>
<reference evidence="2" key="1">
    <citation type="submission" date="2020-11" db="EMBL/GenBank/DDBJ databases">
        <authorList>
            <person name="Tran Van P."/>
        </authorList>
    </citation>
    <scope>NUCLEOTIDE SEQUENCE</scope>
</reference>
<dbReference type="Gene3D" id="1.25.40.280">
    <property type="entry name" value="alix/aip1 like domains"/>
    <property type="match status" value="1"/>
</dbReference>
<name>A0A7R9ML92_9ACAR</name>
<dbReference type="EMBL" id="CAJPVJ010026845">
    <property type="protein sequence ID" value="CAG2179367.1"/>
    <property type="molecule type" value="Genomic_DNA"/>
</dbReference>
<dbReference type="EMBL" id="OC941670">
    <property type="protein sequence ID" value="CAD7662231.1"/>
    <property type="molecule type" value="Genomic_DNA"/>
</dbReference>
<dbReference type="GO" id="GO:0043328">
    <property type="term" value="P:protein transport to vacuole involved in ubiquitin-dependent protein catabolic process via the multivesicular body sorting pathway"/>
    <property type="evidence" value="ECO:0007669"/>
    <property type="project" value="TreeGrafter"/>
</dbReference>
<evidence type="ECO:0000259" key="1">
    <source>
        <dbReference type="PROSITE" id="PS51180"/>
    </source>
</evidence>
<dbReference type="PROSITE" id="PS51180">
    <property type="entry name" value="BRO1"/>
    <property type="match status" value="1"/>
</dbReference>
<feature type="non-terminal residue" evidence="2">
    <location>
        <position position="158"/>
    </location>
</feature>
<accession>A0A7R9ML92</accession>
<keyword evidence="3" id="KW-1185">Reference proteome</keyword>
<evidence type="ECO:0000313" key="2">
    <source>
        <dbReference type="EMBL" id="CAD7662231.1"/>
    </source>
</evidence>
<evidence type="ECO:0000313" key="3">
    <source>
        <dbReference type="Proteomes" id="UP000728032"/>
    </source>
</evidence>
<protein>
    <recommendedName>
        <fullName evidence="1">BRO1 domain-containing protein</fullName>
    </recommendedName>
</protein>
<dbReference type="Proteomes" id="UP000728032">
    <property type="component" value="Unassembled WGS sequence"/>
</dbReference>
<organism evidence="2">
    <name type="scientific">Oppiella nova</name>
    <dbReference type="NCBI Taxonomy" id="334625"/>
    <lineage>
        <taxon>Eukaryota</taxon>
        <taxon>Metazoa</taxon>
        <taxon>Ecdysozoa</taxon>
        <taxon>Arthropoda</taxon>
        <taxon>Chelicerata</taxon>
        <taxon>Arachnida</taxon>
        <taxon>Acari</taxon>
        <taxon>Acariformes</taxon>
        <taxon>Sarcoptiformes</taxon>
        <taxon>Oribatida</taxon>
        <taxon>Brachypylina</taxon>
        <taxon>Oppioidea</taxon>
        <taxon>Oppiidae</taxon>
        <taxon>Oppiella</taxon>
    </lineage>
</organism>
<dbReference type="AlphaFoldDB" id="A0A7R9ML92"/>
<proteinExistence type="predicted"/>